<evidence type="ECO:0000313" key="3">
    <source>
        <dbReference type="Proteomes" id="UP000008021"/>
    </source>
</evidence>
<dbReference type="Gramene" id="OMERI12G13920.1">
    <property type="protein sequence ID" value="OMERI12G13920.1"/>
    <property type="gene ID" value="OMERI12G13920"/>
</dbReference>
<protein>
    <submittedName>
        <fullName evidence="2">Uncharacterized protein</fullName>
    </submittedName>
</protein>
<organism evidence="2">
    <name type="scientific">Oryza meridionalis</name>
    <dbReference type="NCBI Taxonomy" id="40149"/>
    <lineage>
        <taxon>Eukaryota</taxon>
        <taxon>Viridiplantae</taxon>
        <taxon>Streptophyta</taxon>
        <taxon>Embryophyta</taxon>
        <taxon>Tracheophyta</taxon>
        <taxon>Spermatophyta</taxon>
        <taxon>Magnoliopsida</taxon>
        <taxon>Liliopsida</taxon>
        <taxon>Poales</taxon>
        <taxon>Poaceae</taxon>
        <taxon>BOP clade</taxon>
        <taxon>Oryzoideae</taxon>
        <taxon>Oryzeae</taxon>
        <taxon>Oryzinae</taxon>
        <taxon>Oryza</taxon>
    </lineage>
</organism>
<name>A0A0E0FEE1_9ORYZ</name>
<sequence length="93" mass="10130">MADRRGPLGEAVRGPEGYDVAPRGLGAKRYEGPRGTTWHPEASGRNGTRARGVRRGTPRPRGETCEGPRGTTWHPEAPWPLPRSAGYGSRTRL</sequence>
<accession>A0A0E0FEE1</accession>
<evidence type="ECO:0000313" key="2">
    <source>
        <dbReference type="EnsemblPlants" id="OMERI12G13920.1"/>
    </source>
</evidence>
<dbReference type="Proteomes" id="UP000008021">
    <property type="component" value="Chromosome 12"/>
</dbReference>
<keyword evidence="3" id="KW-1185">Reference proteome</keyword>
<dbReference type="EnsemblPlants" id="OMERI12G13920.1">
    <property type="protein sequence ID" value="OMERI12G13920.1"/>
    <property type="gene ID" value="OMERI12G13920"/>
</dbReference>
<proteinExistence type="predicted"/>
<reference evidence="2" key="1">
    <citation type="submission" date="2015-04" db="UniProtKB">
        <authorList>
            <consortium name="EnsemblPlants"/>
        </authorList>
    </citation>
    <scope>IDENTIFICATION</scope>
</reference>
<feature type="region of interest" description="Disordered" evidence="1">
    <location>
        <begin position="1"/>
        <end position="93"/>
    </location>
</feature>
<reference evidence="2" key="2">
    <citation type="submission" date="2018-05" db="EMBL/GenBank/DDBJ databases">
        <title>OmerRS3 (Oryza meridionalis Reference Sequence Version 3).</title>
        <authorList>
            <person name="Zhang J."/>
            <person name="Kudrna D."/>
            <person name="Lee S."/>
            <person name="Talag J."/>
            <person name="Welchert J."/>
            <person name="Wing R.A."/>
        </authorList>
    </citation>
    <scope>NUCLEOTIDE SEQUENCE [LARGE SCALE GENOMIC DNA]</scope>
    <source>
        <strain evidence="2">cv. OR44</strain>
    </source>
</reference>
<dbReference type="AlphaFoldDB" id="A0A0E0FEE1"/>
<evidence type="ECO:0000256" key="1">
    <source>
        <dbReference type="SAM" id="MobiDB-lite"/>
    </source>
</evidence>
<dbReference type="HOGENOM" id="CLU_2403332_0_0_1"/>